<feature type="region of interest" description="Disordered" evidence="1">
    <location>
        <begin position="67"/>
        <end position="87"/>
    </location>
</feature>
<comment type="caution">
    <text evidence="2">The sequence shown here is derived from an EMBL/GenBank/DDBJ whole genome shotgun (WGS) entry which is preliminary data.</text>
</comment>
<dbReference type="EMBL" id="JARBJD010000070">
    <property type="protein sequence ID" value="KAK2955195.1"/>
    <property type="molecule type" value="Genomic_DNA"/>
</dbReference>
<keyword evidence="3" id="KW-1185">Reference proteome</keyword>
<protein>
    <submittedName>
        <fullName evidence="2">Uncharacterized protein</fullName>
    </submittedName>
</protein>
<evidence type="ECO:0000313" key="2">
    <source>
        <dbReference type="EMBL" id="KAK2955195.1"/>
    </source>
</evidence>
<proteinExistence type="predicted"/>
<reference evidence="2 3" key="1">
    <citation type="journal article" date="2022" name="bioRxiv">
        <title>Genomics of Preaxostyla Flagellates Illuminates Evolutionary Transitions and the Path Towards Mitochondrial Loss.</title>
        <authorList>
            <person name="Novak L.V.F."/>
            <person name="Treitli S.C."/>
            <person name="Pyrih J."/>
            <person name="Halakuc P."/>
            <person name="Pipaliya S.V."/>
            <person name="Vacek V."/>
            <person name="Brzon O."/>
            <person name="Soukal P."/>
            <person name="Eme L."/>
            <person name="Dacks J.B."/>
            <person name="Karnkowska A."/>
            <person name="Elias M."/>
            <person name="Hampl V."/>
        </authorList>
    </citation>
    <scope>NUCLEOTIDE SEQUENCE [LARGE SCALE GENOMIC DNA]</scope>
    <source>
        <strain evidence="2">NAU3</strain>
        <tissue evidence="2">Gut</tissue>
    </source>
</reference>
<name>A0ABQ9XUN7_9EUKA</name>
<feature type="compositionally biased region" description="Polar residues" evidence="1">
    <location>
        <begin position="67"/>
        <end position="79"/>
    </location>
</feature>
<dbReference type="Proteomes" id="UP001281761">
    <property type="component" value="Unassembled WGS sequence"/>
</dbReference>
<gene>
    <name evidence="2" type="ORF">BLNAU_9924</name>
</gene>
<organism evidence="2 3">
    <name type="scientific">Blattamonas nauphoetae</name>
    <dbReference type="NCBI Taxonomy" id="2049346"/>
    <lineage>
        <taxon>Eukaryota</taxon>
        <taxon>Metamonada</taxon>
        <taxon>Preaxostyla</taxon>
        <taxon>Oxymonadida</taxon>
        <taxon>Blattamonas</taxon>
    </lineage>
</organism>
<sequence>MNRVLLRARRRHYAILILDNPSGEPGQMARLFNQELHHRNEGQIKYILSAKVVSIYLAFARPTVTTVDSSKQSNTNPSTLIYRPTQIPDHGKGEVALILPRRVSHR</sequence>
<evidence type="ECO:0000256" key="1">
    <source>
        <dbReference type="SAM" id="MobiDB-lite"/>
    </source>
</evidence>
<evidence type="ECO:0000313" key="3">
    <source>
        <dbReference type="Proteomes" id="UP001281761"/>
    </source>
</evidence>
<accession>A0ABQ9XUN7</accession>